<reference evidence="3 4" key="1">
    <citation type="submission" date="2019-09" db="EMBL/GenBank/DDBJ databases">
        <title>Bird 10,000 Genomes (B10K) Project - Family phase.</title>
        <authorList>
            <person name="Zhang G."/>
        </authorList>
    </citation>
    <scope>NUCLEOTIDE SEQUENCE [LARGE SCALE GENOMIC DNA]</scope>
    <source>
        <strain evidence="3">B10K-DU-001-02</strain>
        <tissue evidence="3">Muscle</tissue>
    </source>
</reference>
<dbReference type="Pfam" id="PF14843">
    <property type="entry name" value="GF_recep_IV"/>
    <property type="match status" value="1"/>
</dbReference>
<dbReference type="AlphaFoldDB" id="A0A7K8ZPW3"/>
<feature type="domain" description="Growth factor receptor" evidence="2">
    <location>
        <begin position="1"/>
        <end position="37"/>
    </location>
</feature>
<dbReference type="Proteomes" id="UP000591535">
    <property type="component" value="Unassembled WGS sequence"/>
</dbReference>
<dbReference type="GO" id="GO:0016301">
    <property type="term" value="F:kinase activity"/>
    <property type="evidence" value="ECO:0007669"/>
    <property type="project" value="UniProtKB-KW"/>
</dbReference>
<sequence>ERCPDGVLGERGPIYKFPDGSRECRPCHENCTRGCVGCLGPLLQDCLGDALPVSRKTPTLIAVMVVGGLFLSCSLVLL</sequence>
<feature type="non-terminal residue" evidence="3">
    <location>
        <position position="1"/>
    </location>
</feature>
<keyword evidence="3" id="KW-0418">Kinase</keyword>
<evidence type="ECO:0000259" key="2">
    <source>
        <dbReference type="Pfam" id="PF14843"/>
    </source>
</evidence>
<proteinExistence type="predicted"/>
<evidence type="ECO:0000313" key="4">
    <source>
        <dbReference type="Proteomes" id="UP000591535"/>
    </source>
</evidence>
<dbReference type="InterPro" id="IPR032778">
    <property type="entry name" value="GF_recep_IV"/>
</dbReference>
<gene>
    <name evidence="3" type="primary">Erbb3_0</name>
    <name evidence="3" type="ORF">GRAVAR_R15176</name>
</gene>
<feature type="transmembrane region" description="Helical" evidence="1">
    <location>
        <begin position="59"/>
        <end position="77"/>
    </location>
</feature>
<keyword evidence="3" id="KW-0808">Transferase</keyword>
<accession>A0A7K8ZPW3</accession>
<dbReference type="EMBL" id="VWZG01004342">
    <property type="protein sequence ID" value="NXG17463.1"/>
    <property type="molecule type" value="Genomic_DNA"/>
</dbReference>
<keyword evidence="1" id="KW-1133">Transmembrane helix</keyword>
<comment type="caution">
    <text evidence="3">The sequence shown here is derived from an EMBL/GenBank/DDBJ whole genome shotgun (WGS) entry which is preliminary data.</text>
</comment>
<evidence type="ECO:0000256" key="1">
    <source>
        <dbReference type="SAM" id="Phobius"/>
    </source>
</evidence>
<name>A0A7K8ZPW3_9PASS</name>
<keyword evidence="4" id="KW-1185">Reference proteome</keyword>
<evidence type="ECO:0000313" key="3">
    <source>
        <dbReference type="EMBL" id="NXG17463.1"/>
    </source>
</evidence>
<protein>
    <submittedName>
        <fullName evidence="3">ERBB3 kinase</fullName>
    </submittedName>
</protein>
<keyword evidence="1" id="KW-0472">Membrane</keyword>
<feature type="non-terminal residue" evidence="3">
    <location>
        <position position="78"/>
    </location>
</feature>
<dbReference type="Gene3D" id="2.10.220.10">
    <property type="entry name" value="Hormone Receptor, Insulin-like Growth Factor Receptor 1, Chain A, domain 2"/>
    <property type="match status" value="1"/>
</dbReference>
<keyword evidence="1" id="KW-0812">Transmembrane</keyword>
<organism evidence="3 4">
    <name type="scientific">Grallaria varia</name>
    <name type="common">variegated antpitta</name>
    <dbReference type="NCBI Taxonomy" id="117165"/>
    <lineage>
        <taxon>Eukaryota</taxon>
        <taxon>Metazoa</taxon>
        <taxon>Chordata</taxon>
        <taxon>Craniata</taxon>
        <taxon>Vertebrata</taxon>
        <taxon>Euteleostomi</taxon>
        <taxon>Archelosauria</taxon>
        <taxon>Archosauria</taxon>
        <taxon>Dinosauria</taxon>
        <taxon>Saurischia</taxon>
        <taxon>Theropoda</taxon>
        <taxon>Coelurosauria</taxon>
        <taxon>Aves</taxon>
        <taxon>Neognathae</taxon>
        <taxon>Neoaves</taxon>
        <taxon>Telluraves</taxon>
        <taxon>Australaves</taxon>
        <taxon>Passeriformes</taxon>
        <taxon>Formicariidae</taxon>
        <taxon>Grallaria</taxon>
    </lineage>
</organism>